<comment type="subcellular location">
    <subcellularLocation>
        <location evidence="1">Cell membrane</location>
        <topology evidence="1">Multi-pass membrane protein</topology>
    </subcellularLocation>
</comment>
<accession>A0ABS2KQF4</accession>
<evidence type="ECO:0000313" key="8">
    <source>
        <dbReference type="Proteomes" id="UP000703038"/>
    </source>
</evidence>
<feature type="transmembrane region" description="Helical" evidence="5">
    <location>
        <begin position="56"/>
        <end position="75"/>
    </location>
</feature>
<dbReference type="InterPro" id="IPR036259">
    <property type="entry name" value="MFS_trans_sf"/>
</dbReference>
<evidence type="ECO:0000256" key="3">
    <source>
        <dbReference type="ARBA" id="ARBA00022989"/>
    </source>
</evidence>
<keyword evidence="8" id="KW-1185">Reference proteome</keyword>
<dbReference type="Pfam" id="PF07690">
    <property type="entry name" value="MFS_1"/>
    <property type="match status" value="1"/>
</dbReference>
<evidence type="ECO:0000256" key="1">
    <source>
        <dbReference type="ARBA" id="ARBA00004651"/>
    </source>
</evidence>
<dbReference type="Proteomes" id="UP000703038">
    <property type="component" value="Unassembled WGS sequence"/>
</dbReference>
<dbReference type="EMBL" id="JAFBBK010000001">
    <property type="protein sequence ID" value="MBM7414188.1"/>
    <property type="molecule type" value="Genomic_DNA"/>
</dbReference>
<organism evidence="7 8">
    <name type="scientific">Rhodococcoides corynebacterioides</name>
    <dbReference type="NCBI Taxonomy" id="53972"/>
    <lineage>
        <taxon>Bacteria</taxon>
        <taxon>Bacillati</taxon>
        <taxon>Actinomycetota</taxon>
        <taxon>Actinomycetes</taxon>
        <taxon>Mycobacteriales</taxon>
        <taxon>Nocardiaceae</taxon>
        <taxon>Rhodococcoides</taxon>
    </lineage>
</organism>
<reference evidence="7 8" key="1">
    <citation type="submission" date="2021-01" db="EMBL/GenBank/DDBJ databases">
        <title>Genomics of switchgrass bacterial isolates.</title>
        <authorList>
            <person name="Shade A."/>
        </authorList>
    </citation>
    <scope>NUCLEOTIDE SEQUENCE [LARGE SCALE GENOMIC DNA]</scope>
    <source>
        <strain evidence="7 8">PvP111</strain>
    </source>
</reference>
<feature type="transmembrane region" description="Helical" evidence="5">
    <location>
        <begin position="224"/>
        <end position="245"/>
    </location>
</feature>
<name>A0ABS2KQF4_9NOCA</name>
<dbReference type="InterPro" id="IPR020846">
    <property type="entry name" value="MFS_dom"/>
</dbReference>
<dbReference type="InterPro" id="IPR011701">
    <property type="entry name" value="MFS"/>
</dbReference>
<comment type="caution">
    <text evidence="7">The sequence shown here is derived from an EMBL/GenBank/DDBJ whole genome shotgun (WGS) entry which is preliminary data.</text>
</comment>
<keyword evidence="3 5" id="KW-1133">Transmembrane helix</keyword>
<keyword evidence="4 5" id="KW-0472">Membrane</keyword>
<feature type="transmembrane region" description="Helical" evidence="5">
    <location>
        <begin position="18"/>
        <end position="36"/>
    </location>
</feature>
<dbReference type="SUPFAM" id="SSF103473">
    <property type="entry name" value="MFS general substrate transporter"/>
    <property type="match status" value="1"/>
</dbReference>
<feature type="transmembrane region" description="Helical" evidence="5">
    <location>
        <begin position="285"/>
        <end position="302"/>
    </location>
</feature>
<dbReference type="PANTHER" id="PTHR42910:SF1">
    <property type="entry name" value="MAJOR FACILITATOR SUPERFAMILY (MFS) PROFILE DOMAIN-CONTAINING PROTEIN"/>
    <property type="match status" value="1"/>
</dbReference>
<dbReference type="Gene3D" id="1.20.1250.20">
    <property type="entry name" value="MFS general substrate transporter like domains"/>
    <property type="match status" value="1"/>
</dbReference>
<proteinExistence type="predicted"/>
<sequence length="413" mass="42162">MTEPGGSSTTEPTIGRGLVLLLAVTCGVLVANLYYAQPLLDTIARSFGIEEGTAGILVTTAQIGYAIGLAFLVPLGDLIERRRLIVTAALICAVADGIAVVSPGFPMLAAALVLAGVGASAAMVIVPLASALAAEEDRGRTVGTVMSGLLTGILLARTVSGLLSELGGWRLVYGVAAVAIALLAVVLRKYVPVSTPVVTDTYRGILGSILTLVRELRELRLRMALGALLMAAFSVLWTGLAFLLAAPPFSYGDAVIGLFGIAGVAGALMAPIAGRMTDKGHGRRATTLCLSILLASWALLFLGSGSSALWAVVVLIVGIMALDLGTQGAHISNQNVVFVLDPPARNRLNTAYMVSYFGGGVLGSVAASVSYSVGGWAVLCLTGAAISLAALAIWLLGRSASSGSVVRSDHVHG</sequence>
<evidence type="ECO:0000256" key="5">
    <source>
        <dbReference type="SAM" id="Phobius"/>
    </source>
</evidence>
<dbReference type="PANTHER" id="PTHR42910">
    <property type="entry name" value="TRANSPORTER SCO4007-RELATED"/>
    <property type="match status" value="1"/>
</dbReference>
<feature type="transmembrane region" description="Helical" evidence="5">
    <location>
        <begin position="107"/>
        <end position="129"/>
    </location>
</feature>
<keyword evidence="2 5" id="KW-0812">Transmembrane</keyword>
<feature type="transmembrane region" description="Helical" evidence="5">
    <location>
        <begin position="308"/>
        <end position="329"/>
    </location>
</feature>
<feature type="transmembrane region" description="Helical" evidence="5">
    <location>
        <begin position="350"/>
        <end position="369"/>
    </location>
</feature>
<feature type="transmembrane region" description="Helical" evidence="5">
    <location>
        <begin position="169"/>
        <end position="187"/>
    </location>
</feature>
<evidence type="ECO:0000256" key="2">
    <source>
        <dbReference type="ARBA" id="ARBA00022692"/>
    </source>
</evidence>
<dbReference type="PROSITE" id="PS50850">
    <property type="entry name" value="MFS"/>
    <property type="match status" value="1"/>
</dbReference>
<protein>
    <submittedName>
        <fullName evidence="7">MFS family arabinose efflux permease</fullName>
    </submittedName>
</protein>
<feature type="transmembrane region" description="Helical" evidence="5">
    <location>
        <begin position="141"/>
        <end position="163"/>
    </location>
</feature>
<evidence type="ECO:0000259" key="6">
    <source>
        <dbReference type="PROSITE" id="PS50850"/>
    </source>
</evidence>
<feature type="transmembrane region" description="Helical" evidence="5">
    <location>
        <begin position="375"/>
        <end position="397"/>
    </location>
</feature>
<dbReference type="RefSeq" id="WP_204866961.1">
    <property type="nucleotide sequence ID" value="NZ_JAFBBK010000001.1"/>
</dbReference>
<gene>
    <name evidence="7" type="ORF">JOE42_000921</name>
</gene>
<feature type="transmembrane region" description="Helical" evidence="5">
    <location>
        <begin position="251"/>
        <end position="273"/>
    </location>
</feature>
<evidence type="ECO:0000256" key="4">
    <source>
        <dbReference type="ARBA" id="ARBA00023136"/>
    </source>
</evidence>
<evidence type="ECO:0000313" key="7">
    <source>
        <dbReference type="EMBL" id="MBM7414188.1"/>
    </source>
</evidence>
<feature type="domain" description="Major facilitator superfamily (MFS) profile" evidence="6">
    <location>
        <begin position="18"/>
        <end position="401"/>
    </location>
</feature>
<feature type="transmembrane region" description="Helical" evidence="5">
    <location>
        <begin position="84"/>
        <end position="101"/>
    </location>
</feature>
<dbReference type="CDD" id="cd17324">
    <property type="entry name" value="MFS_NepI_like"/>
    <property type="match status" value="1"/>
</dbReference>